<dbReference type="Proteomes" id="UP000324897">
    <property type="component" value="Chromosome 5"/>
</dbReference>
<dbReference type="PANTHER" id="PTHR10426">
    <property type="entry name" value="STRICTOSIDINE SYNTHASE-RELATED"/>
    <property type="match status" value="1"/>
</dbReference>
<accession>A0A5J9WFS3</accession>
<dbReference type="OrthoDB" id="5307922at2759"/>
<organism evidence="2 3">
    <name type="scientific">Eragrostis curvula</name>
    <name type="common">weeping love grass</name>
    <dbReference type="NCBI Taxonomy" id="38414"/>
    <lineage>
        <taxon>Eukaryota</taxon>
        <taxon>Viridiplantae</taxon>
        <taxon>Streptophyta</taxon>
        <taxon>Embryophyta</taxon>
        <taxon>Tracheophyta</taxon>
        <taxon>Spermatophyta</taxon>
        <taxon>Magnoliopsida</taxon>
        <taxon>Liliopsida</taxon>
        <taxon>Poales</taxon>
        <taxon>Poaceae</taxon>
        <taxon>PACMAD clade</taxon>
        <taxon>Chloridoideae</taxon>
        <taxon>Eragrostideae</taxon>
        <taxon>Eragrostidinae</taxon>
        <taxon>Eragrostis</taxon>
    </lineage>
</organism>
<dbReference type="Gramene" id="TVU46707">
    <property type="protein sequence ID" value="TVU46707"/>
    <property type="gene ID" value="EJB05_06258"/>
</dbReference>
<feature type="chain" id="PRO_5023920757" description="Strictosidine synthase conserved region domain-containing protein" evidence="1">
    <location>
        <begin position="25"/>
        <end position="140"/>
    </location>
</feature>
<evidence type="ECO:0000256" key="1">
    <source>
        <dbReference type="SAM" id="SignalP"/>
    </source>
</evidence>
<dbReference type="InterPro" id="IPR011042">
    <property type="entry name" value="6-blade_b-propeller_TolB-like"/>
</dbReference>
<dbReference type="GO" id="GO:0012505">
    <property type="term" value="C:endomembrane system"/>
    <property type="evidence" value="ECO:0007669"/>
    <property type="project" value="TreeGrafter"/>
</dbReference>
<name>A0A5J9WFS3_9POAL</name>
<proteinExistence type="predicted"/>
<keyword evidence="3" id="KW-1185">Reference proteome</keyword>
<comment type="caution">
    <text evidence="2">The sequence shown here is derived from an EMBL/GenBank/DDBJ whole genome shotgun (WGS) entry which is preliminary data.</text>
</comment>
<keyword evidence="1" id="KW-0732">Signal</keyword>
<sequence length="140" mass="15167">MAQPDSVAISFVILVLLLPSPCVGKPDHCITKPSIWSFEATKDVSGTVHKSHTLYPLKIPLLVDVIGVKSLAFDRWDHGPYVGISDGHILSSTPRPCDLYITDAYLGLMRVGPRGSKAEVPATMVDDGKPLRFVNGLDVD</sequence>
<evidence type="ECO:0000313" key="3">
    <source>
        <dbReference type="Proteomes" id="UP000324897"/>
    </source>
</evidence>
<gene>
    <name evidence="2" type="ORF">EJB05_06258</name>
</gene>
<dbReference type="AlphaFoldDB" id="A0A5J9WFS3"/>
<dbReference type="EMBL" id="RWGY01000004">
    <property type="protein sequence ID" value="TVU46707.1"/>
    <property type="molecule type" value="Genomic_DNA"/>
</dbReference>
<feature type="signal peptide" evidence="1">
    <location>
        <begin position="1"/>
        <end position="24"/>
    </location>
</feature>
<dbReference type="GO" id="GO:0016787">
    <property type="term" value="F:hydrolase activity"/>
    <property type="evidence" value="ECO:0007669"/>
    <property type="project" value="TreeGrafter"/>
</dbReference>
<protein>
    <recommendedName>
        <fullName evidence="4">Strictosidine synthase conserved region domain-containing protein</fullName>
    </recommendedName>
</protein>
<evidence type="ECO:0008006" key="4">
    <source>
        <dbReference type="Google" id="ProtNLM"/>
    </source>
</evidence>
<feature type="non-terminal residue" evidence="2">
    <location>
        <position position="1"/>
    </location>
</feature>
<dbReference type="PANTHER" id="PTHR10426:SF139">
    <property type="entry name" value="OS09G0374900 PROTEIN"/>
    <property type="match status" value="1"/>
</dbReference>
<evidence type="ECO:0000313" key="2">
    <source>
        <dbReference type="EMBL" id="TVU46707.1"/>
    </source>
</evidence>
<dbReference type="Gene3D" id="2.120.10.30">
    <property type="entry name" value="TolB, C-terminal domain"/>
    <property type="match status" value="1"/>
</dbReference>
<reference evidence="2 3" key="1">
    <citation type="journal article" date="2019" name="Sci. Rep.">
        <title>A high-quality genome of Eragrostis curvula grass provides insights into Poaceae evolution and supports new strategies to enhance forage quality.</title>
        <authorList>
            <person name="Carballo J."/>
            <person name="Santos B.A.C.M."/>
            <person name="Zappacosta D."/>
            <person name="Garbus I."/>
            <person name="Selva J.P."/>
            <person name="Gallo C.A."/>
            <person name="Diaz A."/>
            <person name="Albertini E."/>
            <person name="Caccamo M."/>
            <person name="Echenique V."/>
        </authorList>
    </citation>
    <scope>NUCLEOTIDE SEQUENCE [LARGE SCALE GENOMIC DNA]</scope>
    <source>
        <strain evidence="3">cv. Victoria</strain>
        <tissue evidence="2">Leaf</tissue>
    </source>
</reference>